<dbReference type="InterPro" id="IPR029063">
    <property type="entry name" value="SAM-dependent_MTases_sf"/>
</dbReference>
<sequence length="214" mass="22611">MSGAAFIAAHTALASPPLVPELRLHLAGEITPLWLATEDFLAEHNIAPPYWAFPWVGGQALTRHVLDHPELVRGKRVLDFAAGSGMTAIAAALAGAAHVEAAEIDPLARAAILLNAGANNVQVHVPLDNVLERPDCPWDVVLAGDVCYEKPMAAAVFAWLRRSAAAGAVVLMADPGRSYLPATGLLRVGGYTVPCSLELEDRTSRDAVVYKIVG</sequence>
<comment type="caution">
    <text evidence="3">The sequence shown here is derived from an EMBL/GenBank/DDBJ whole genome shotgun (WGS) entry which is preliminary data.</text>
</comment>
<dbReference type="Gene3D" id="3.40.50.150">
    <property type="entry name" value="Vaccinia Virus protein VP39"/>
    <property type="match status" value="1"/>
</dbReference>
<dbReference type="SUPFAM" id="SSF53335">
    <property type="entry name" value="S-adenosyl-L-methionine-dependent methyltransferases"/>
    <property type="match status" value="1"/>
</dbReference>
<dbReference type="AlphaFoldDB" id="A0A1J5SD30"/>
<dbReference type="InterPro" id="IPR050078">
    <property type="entry name" value="Ribosomal_L11_MeTrfase_PrmA"/>
</dbReference>
<keyword evidence="3" id="KW-0687">Ribonucleoprotein</keyword>
<evidence type="ECO:0000313" key="3">
    <source>
        <dbReference type="EMBL" id="OIR06146.1"/>
    </source>
</evidence>
<dbReference type="GO" id="GO:0016279">
    <property type="term" value="F:protein-lysine N-methyltransferase activity"/>
    <property type="evidence" value="ECO:0007669"/>
    <property type="project" value="TreeGrafter"/>
</dbReference>
<dbReference type="GO" id="GO:0032259">
    <property type="term" value="P:methylation"/>
    <property type="evidence" value="ECO:0007669"/>
    <property type="project" value="UniProtKB-KW"/>
</dbReference>
<gene>
    <name evidence="3" type="primary">prmA_6</name>
    <name evidence="3" type="ORF">GALL_116180</name>
</gene>
<dbReference type="GO" id="GO:0005840">
    <property type="term" value="C:ribosome"/>
    <property type="evidence" value="ECO:0007669"/>
    <property type="project" value="UniProtKB-KW"/>
</dbReference>
<accession>A0A1J5SD30</accession>
<dbReference type="GO" id="GO:0005759">
    <property type="term" value="C:mitochondrial matrix"/>
    <property type="evidence" value="ECO:0007669"/>
    <property type="project" value="TreeGrafter"/>
</dbReference>
<keyword evidence="2 3" id="KW-0808">Transferase</keyword>
<dbReference type="Pfam" id="PF06325">
    <property type="entry name" value="PrmA"/>
    <property type="match status" value="1"/>
</dbReference>
<keyword evidence="3" id="KW-0689">Ribosomal protein</keyword>
<keyword evidence="1 3" id="KW-0489">Methyltransferase</keyword>
<protein>
    <submittedName>
        <fullName evidence="3">Ribosomal protein L11 methyltransferase</fullName>
    </submittedName>
</protein>
<dbReference type="CDD" id="cd02440">
    <property type="entry name" value="AdoMet_MTases"/>
    <property type="match status" value="1"/>
</dbReference>
<dbReference type="PANTHER" id="PTHR43648:SF1">
    <property type="entry name" value="ELECTRON TRANSFER FLAVOPROTEIN BETA SUBUNIT LYSINE METHYLTRANSFERASE"/>
    <property type="match status" value="1"/>
</dbReference>
<name>A0A1J5SD30_9ZZZZ</name>
<reference evidence="3" key="1">
    <citation type="submission" date="2016-10" db="EMBL/GenBank/DDBJ databases">
        <title>Sequence of Gallionella enrichment culture.</title>
        <authorList>
            <person name="Poehlein A."/>
            <person name="Muehling M."/>
            <person name="Daniel R."/>
        </authorList>
    </citation>
    <scope>NUCLEOTIDE SEQUENCE</scope>
</reference>
<proteinExistence type="predicted"/>
<dbReference type="EMBL" id="MLJW01000045">
    <property type="protein sequence ID" value="OIR06146.1"/>
    <property type="molecule type" value="Genomic_DNA"/>
</dbReference>
<dbReference type="PANTHER" id="PTHR43648">
    <property type="entry name" value="ELECTRON TRANSFER FLAVOPROTEIN BETA SUBUNIT LYSINE METHYLTRANSFERASE"/>
    <property type="match status" value="1"/>
</dbReference>
<evidence type="ECO:0000256" key="1">
    <source>
        <dbReference type="ARBA" id="ARBA00022603"/>
    </source>
</evidence>
<organism evidence="3">
    <name type="scientific">mine drainage metagenome</name>
    <dbReference type="NCBI Taxonomy" id="410659"/>
    <lineage>
        <taxon>unclassified sequences</taxon>
        <taxon>metagenomes</taxon>
        <taxon>ecological metagenomes</taxon>
    </lineage>
</organism>
<evidence type="ECO:0000256" key="2">
    <source>
        <dbReference type="ARBA" id="ARBA00022679"/>
    </source>
</evidence>